<name>A0AAV6TCR3_9ARAC</name>
<keyword evidence="3" id="KW-1185">Reference proteome</keyword>
<protein>
    <submittedName>
        <fullName evidence="2">Uncharacterized protein</fullName>
    </submittedName>
</protein>
<gene>
    <name evidence="2" type="ORF">JTE90_019535</name>
</gene>
<dbReference type="EMBL" id="JAFNEN010007274">
    <property type="protein sequence ID" value="KAG8155683.1"/>
    <property type="molecule type" value="Genomic_DNA"/>
</dbReference>
<sequence>MEISPTATKNPILRGDLTSTSPKGHPPGGESPYSNIFIGQGTLEDIPEGYTPRHWGYY</sequence>
<dbReference type="InterPro" id="IPR019173">
    <property type="entry name" value="NADH_UbQ_OxRdtase_B5_su"/>
</dbReference>
<proteinExistence type="predicted"/>
<evidence type="ECO:0000313" key="3">
    <source>
        <dbReference type="Proteomes" id="UP000827092"/>
    </source>
</evidence>
<reference evidence="2 3" key="1">
    <citation type="journal article" date="2022" name="Nat. Ecol. Evol.">
        <title>A masculinizing supergene underlies an exaggerated male reproductive morph in a spider.</title>
        <authorList>
            <person name="Hendrickx F."/>
            <person name="De Corte Z."/>
            <person name="Sonet G."/>
            <person name="Van Belleghem S.M."/>
            <person name="Kostlbacher S."/>
            <person name="Vangestel C."/>
        </authorList>
    </citation>
    <scope>NUCLEOTIDE SEQUENCE [LARGE SCALE GENOMIC DNA]</scope>
    <source>
        <strain evidence="2">W744_W776</strain>
    </source>
</reference>
<dbReference type="AlphaFoldDB" id="A0AAV6TCR3"/>
<accession>A0AAV6TCR3</accession>
<dbReference type="Proteomes" id="UP000827092">
    <property type="component" value="Unassembled WGS sequence"/>
</dbReference>
<feature type="non-terminal residue" evidence="2">
    <location>
        <position position="58"/>
    </location>
</feature>
<feature type="region of interest" description="Disordered" evidence="1">
    <location>
        <begin position="1"/>
        <end position="34"/>
    </location>
</feature>
<comment type="caution">
    <text evidence="2">The sequence shown here is derived from an EMBL/GenBank/DDBJ whole genome shotgun (WGS) entry which is preliminary data.</text>
</comment>
<organism evidence="2 3">
    <name type="scientific">Oedothorax gibbosus</name>
    <dbReference type="NCBI Taxonomy" id="931172"/>
    <lineage>
        <taxon>Eukaryota</taxon>
        <taxon>Metazoa</taxon>
        <taxon>Ecdysozoa</taxon>
        <taxon>Arthropoda</taxon>
        <taxon>Chelicerata</taxon>
        <taxon>Arachnida</taxon>
        <taxon>Araneae</taxon>
        <taxon>Araneomorphae</taxon>
        <taxon>Entelegynae</taxon>
        <taxon>Araneoidea</taxon>
        <taxon>Linyphiidae</taxon>
        <taxon>Erigoninae</taxon>
        <taxon>Oedothorax</taxon>
    </lineage>
</organism>
<dbReference type="Pfam" id="PF09781">
    <property type="entry name" value="NDUF_B5"/>
    <property type="match status" value="1"/>
</dbReference>
<evidence type="ECO:0000256" key="1">
    <source>
        <dbReference type="SAM" id="MobiDB-lite"/>
    </source>
</evidence>
<evidence type="ECO:0000313" key="2">
    <source>
        <dbReference type="EMBL" id="KAG8155683.1"/>
    </source>
</evidence>